<keyword evidence="1" id="KW-0732">Signal</keyword>
<dbReference type="PROSITE" id="PS51257">
    <property type="entry name" value="PROKAR_LIPOPROTEIN"/>
    <property type="match status" value="1"/>
</dbReference>
<dbReference type="InterPro" id="IPR004509">
    <property type="entry name" value="Competence_ComEA_HhH"/>
</dbReference>
<dbReference type="PANTHER" id="PTHR21180:SF32">
    <property type="entry name" value="ENDONUCLEASE_EXONUCLEASE_PHOSPHATASE FAMILY DOMAIN-CONTAINING PROTEIN 1"/>
    <property type="match status" value="1"/>
</dbReference>
<evidence type="ECO:0000313" key="2">
    <source>
        <dbReference type="EMBL" id="ROQ27418.1"/>
    </source>
</evidence>
<dbReference type="GO" id="GO:0015628">
    <property type="term" value="P:protein secretion by the type II secretion system"/>
    <property type="evidence" value="ECO:0007669"/>
    <property type="project" value="TreeGrafter"/>
</dbReference>
<feature type="signal peptide" evidence="1">
    <location>
        <begin position="1"/>
        <end position="22"/>
    </location>
</feature>
<comment type="caution">
    <text evidence="2">The sequence shown here is derived from an EMBL/GenBank/DDBJ whole genome shotgun (WGS) entry which is preliminary data.</text>
</comment>
<evidence type="ECO:0000256" key="1">
    <source>
        <dbReference type="SAM" id="SignalP"/>
    </source>
</evidence>
<dbReference type="STRING" id="584787.GCA_001247655_02507"/>
<proteinExistence type="predicted"/>
<organism evidence="2 3">
    <name type="scientific">Gallaecimonas pentaromativorans</name>
    <dbReference type="NCBI Taxonomy" id="584787"/>
    <lineage>
        <taxon>Bacteria</taxon>
        <taxon>Pseudomonadati</taxon>
        <taxon>Pseudomonadota</taxon>
        <taxon>Gammaproteobacteria</taxon>
        <taxon>Enterobacterales</taxon>
        <taxon>Gallaecimonadaceae</taxon>
        <taxon>Gallaecimonas</taxon>
    </lineage>
</organism>
<dbReference type="Pfam" id="PF12836">
    <property type="entry name" value="HHH_3"/>
    <property type="match status" value="1"/>
</dbReference>
<feature type="chain" id="PRO_5018178829" evidence="1">
    <location>
        <begin position="23"/>
        <end position="104"/>
    </location>
</feature>
<dbReference type="Gene3D" id="1.10.150.280">
    <property type="entry name" value="AF1531-like domain"/>
    <property type="match status" value="1"/>
</dbReference>
<accession>A0A3N1PHX4</accession>
<dbReference type="InterPro" id="IPR010994">
    <property type="entry name" value="RuvA_2-like"/>
</dbReference>
<reference evidence="2 3" key="1">
    <citation type="submission" date="2018-11" db="EMBL/GenBank/DDBJ databases">
        <title>Genomic Encyclopedia of Type Strains, Phase IV (KMG-IV): sequencing the most valuable type-strain genomes for metagenomic binning, comparative biology and taxonomic classification.</title>
        <authorList>
            <person name="Goeker M."/>
        </authorList>
    </citation>
    <scope>NUCLEOTIDE SEQUENCE [LARGE SCALE GENOMIC DNA]</scope>
    <source>
        <strain evidence="2 3">DSM 21945</strain>
    </source>
</reference>
<dbReference type="SUPFAM" id="SSF47781">
    <property type="entry name" value="RuvA domain 2-like"/>
    <property type="match status" value="1"/>
</dbReference>
<dbReference type="RefSeq" id="WP_050658074.1">
    <property type="nucleotide sequence ID" value="NZ_JBLXAC010000004.1"/>
</dbReference>
<evidence type="ECO:0000313" key="3">
    <source>
        <dbReference type="Proteomes" id="UP000268033"/>
    </source>
</evidence>
<dbReference type="EMBL" id="RJUL01000004">
    <property type="protein sequence ID" value="ROQ27418.1"/>
    <property type="molecule type" value="Genomic_DNA"/>
</dbReference>
<name>A0A3N1PHX4_9GAMM</name>
<sequence length="104" mass="11075">MKRTLQLLLLAASVLACNVALAVDVDKTTTDQGVVQETAEAIDINSASAEEIAHTLKGVGAKKAALIVEYREAHGPFTSLEDLKKVKGLGEKLLSANADKIRFK</sequence>
<gene>
    <name evidence="2" type="ORF">EDC28_10466</name>
</gene>
<dbReference type="GO" id="GO:0015627">
    <property type="term" value="C:type II protein secretion system complex"/>
    <property type="evidence" value="ECO:0007669"/>
    <property type="project" value="TreeGrafter"/>
</dbReference>
<keyword evidence="3" id="KW-1185">Reference proteome</keyword>
<dbReference type="OrthoDB" id="7510573at2"/>
<dbReference type="PANTHER" id="PTHR21180">
    <property type="entry name" value="ENDONUCLEASE/EXONUCLEASE/PHOSPHATASE FAMILY DOMAIN-CONTAINING PROTEIN 1"/>
    <property type="match status" value="1"/>
</dbReference>
<dbReference type="AlphaFoldDB" id="A0A3N1PHX4"/>
<dbReference type="Proteomes" id="UP000268033">
    <property type="component" value="Unassembled WGS sequence"/>
</dbReference>
<dbReference type="NCBIfam" id="TIGR00426">
    <property type="entry name" value="competence protein ComEA helix-hairpin-helix repeat region"/>
    <property type="match status" value="1"/>
</dbReference>
<dbReference type="InterPro" id="IPR051675">
    <property type="entry name" value="Endo/Exo/Phosphatase_dom_1"/>
</dbReference>
<protein>
    <submittedName>
        <fullName evidence="2">Competence protein ComEA</fullName>
    </submittedName>
</protein>